<dbReference type="RefSeq" id="XP_002509328.1">
    <property type="nucleotide sequence ID" value="XM_002509282.1"/>
</dbReference>
<gene>
    <name evidence="5" type="ORF">MICPUN_62998</name>
</gene>
<evidence type="ECO:0000256" key="3">
    <source>
        <dbReference type="SAM" id="Coils"/>
    </source>
</evidence>
<name>C1FJG1_MICCC</name>
<feature type="region of interest" description="Disordered" evidence="4">
    <location>
        <begin position="209"/>
        <end position="232"/>
    </location>
</feature>
<feature type="compositionally biased region" description="Basic and acidic residues" evidence="4">
    <location>
        <begin position="498"/>
        <end position="511"/>
    </location>
</feature>
<feature type="compositionally biased region" description="Acidic residues" evidence="4">
    <location>
        <begin position="514"/>
        <end position="549"/>
    </location>
</feature>
<evidence type="ECO:0000256" key="1">
    <source>
        <dbReference type="ARBA" id="ARBA00007796"/>
    </source>
</evidence>
<feature type="compositionally biased region" description="Basic and acidic residues" evidence="4">
    <location>
        <begin position="550"/>
        <end position="563"/>
    </location>
</feature>
<accession>C1FJG1</accession>
<feature type="compositionally biased region" description="Basic and acidic residues" evidence="4">
    <location>
        <begin position="469"/>
        <end position="491"/>
    </location>
</feature>
<organism evidence="5 6">
    <name type="scientific">Micromonas commoda (strain RCC299 / NOUM17 / CCMP2709)</name>
    <name type="common">Picoplanktonic green alga</name>
    <dbReference type="NCBI Taxonomy" id="296587"/>
    <lineage>
        <taxon>Eukaryota</taxon>
        <taxon>Viridiplantae</taxon>
        <taxon>Chlorophyta</taxon>
        <taxon>Mamiellophyceae</taxon>
        <taxon>Mamiellales</taxon>
        <taxon>Mamiellaceae</taxon>
        <taxon>Micromonas</taxon>
    </lineage>
</organism>
<dbReference type="GO" id="GO:0004860">
    <property type="term" value="F:protein kinase inhibitor activity"/>
    <property type="evidence" value="ECO:0007669"/>
    <property type="project" value="TreeGrafter"/>
</dbReference>
<reference evidence="5 6" key="1">
    <citation type="journal article" date="2009" name="Science">
        <title>Green evolution and dynamic adaptations revealed by genomes of the marine picoeukaryotes Micromonas.</title>
        <authorList>
            <person name="Worden A.Z."/>
            <person name="Lee J.H."/>
            <person name="Mock T."/>
            <person name="Rouze P."/>
            <person name="Simmons M.P."/>
            <person name="Aerts A.L."/>
            <person name="Allen A.E."/>
            <person name="Cuvelier M.L."/>
            <person name="Derelle E."/>
            <person name="Everett M.V."/>
            <person name="Foulon E."/>
            <person name="Grimwood J."/>
            <person name="Gundlach H."/>
            <person name="Henrissat B."/>
            <person name="Napoli C."/>
            <person name="McDonald S.M."/>
            <person name="Parker M.S."/>
            <person name="Rombauts S."/>
            <person name="Salamov A."/>
            <person name="Von Dassow P."/>
            <person name="Badger J.H."/>
            <person name="Coutinho P.M."/>
            <person name="Demir E."/>
            <person name="Dubchak I."/>
            <person name="Gentemann C."/>
            <person name="Eikrem W."/>
            <person name="Gready J.E."/>
            <person name="John U."/>
            <person name="Lanier W."/>
            <person name="Lindquist E.A."/>
            <person name="Lucas S."/>
            <person name="Mayer K.F."/>
            <person name="Moreau H."/>
            <person name="Not F."/>
            <person name="Otillar R."/>
            <person name="Panaud O."/>
            <person name="Pangilinan J."/>
            <person name="Paulsen I."/>
            <person name="Piegu B."/>
            <person name="Poliakov A."/>
            <person name="Robbens S."/>
            <person name="Schmutz J."/>
            <person name="Toulza E."/>
            <person name="Wyss T."/>
            <person name="Zelensky A."/>
            <person name="Zhou K."/>
            <person name="Armbrust E.V."/>
            <person name="Bhattacharya D."/>
            <person name="Goodenough U.W."/>
            <person name="Van de Peer Y."/>
            <person name="Grigoriev I.V."/>
        </authorList>
    </citation>
    <scope>NUCLEOTIDE SEQUENCE [LARGE SCALE GENOMIC DNA]</scope>
    <source>
        <strain evidence="6">RCC299 / NOUM17</strain>
    </source>
</reference>
<dbReference type="OrthoDB" id="498068at2759"/>
<protein>
    <submittedName>
        <fullName evidence="5">Uncharacterized protein</fullName>
    </submittedName>
</protein>
<feature type="compositionally biased region" description="Polar residues" evidence="4">
    <location>
        <begin position="134"/>
        <end position="152"/>
    </location>
</feature>
<evidence type="ECO:0000256" key="2">
    <source>
        <dbReference type="ARBA" id="ARBA00023054"/>
    </source>
</evidence>
<dbReference type="EMBL" id="CP001577">
    <property type="protein sequence ID" value="ACO70586.1"/>
    <property type="molecule type" value="Genomic_DNA"/>
</dbReference>
<dbReference type="Proteomes" id="UP000002009">
    <property type="component" value="Chromosome 12"/>
</dbReference>
<keyword evidence="6" id="KW-1185">Reference proteome</keyword>
<dbReference type="GO" id="GO:0035556">
    <property type="term" value="P:intracellular signal transduction"/>
    <property type="evidence" value="ECO:0007669"/>
    <property type="project" value="InterPro"/>
</dbReference>
<dbReference type="PANTHER" id="PTHR19423:SF1">
    <property type="entry name" value="SH3 DOMAIN-BINDING PROTEIN 5"/>
    <property type="match status" value="1"/>
</dbReference>
<sequence length="563" mass="61171">MDGAVPTKMLARCQRSQHRKVPLQSVSRRTGARRGTLMSMSERARQTLRKPSTPSRLGASSPKPERRDEAEREPEADEPVGVVNSHDSAPEPAPEPGPEAEPEVGPEPRDRPSPAPSPEPTTPNAPKGDEPAMSTHSPTATLARQRSEATSEPDSDSRGAAAEKPSPLRTSVDAEQMSELGHELDHLETIPTMSLEDFLTPAFLGRGDGGTSVSTSAPPSELGDPPYAPDDDLEFAEEVDPRVAGALDEMNEAMMSVNDAETALAAAKRRRRAHKAEGSQKIEETRKKLSSSVRAAVPFFHAQAVAHMYQVRSIECLRAYEKAHDMHAAAKESAAQLEAEMASSASPGKKITGNEGGTFDTDLMIALSDAMSKVVETEIMKKRAEGAHGRMTKLATTAVNESMALRKKIAKSVEKAQPYFAVKSSVEAKARALEEEVVDVEKRVKEMKRRYHAAMDELAKISDEVHARRLREKEEREAEAAAAKATEEISESRSNAGVEKEETPDEDKLSGDDGGVDDADDDASDSLEPEPESEPESESEPEPESADPDVLERVEAEVRRRER</sequence>
<keyword evidence="2 3" id="KW-0175">Coiled coil</keyword>
<dbReference type="Pfam" id="PF05276">
    <property type="entry name" value="SH3BP5"/>
    <property type="match status" value="1"/>
</dbReference>
<proteinExistence type="inferred from homology"/>
<dbReference type="eggNOG" id="KOG2008">
    <property type="taxonomic scope" value="Eukaryota"/>
</dbReference>
<evidence type="ECO:0000313" key="6">
    <source>
        <dbReference type="Proteomes" id="UP000002009"/>
    </source>
</evidence>
<comment type="similarity">
    <text evidence="1">Belongs to the SH3BP5 family.</text>
</comment>
<dbReference type="PANTHER" id="PTHR19423">
    <property type="entry name" value="SH3 DOMAIN-BINDING PROTEIN 5"/>
    <property type="match status" value="1"/>
</dbReference>
<dbReference type="KEGG" id="mis:MICPUN_62998"/>
<dbReference type="GO" id="GO:0005737">
    <property type="term" value="C:cytoplasm"/>
    <property type="evidence" value="ECO:0007669"/>
    <property type="project" value="TreeGrafter"/>
</dbReference>
<feature type="compositionally biased region" description="Pro residues" evidence="4">
    <location>
        <begin position="113"/>
        <end position="123"/>
    </location>
</feature>
<dbReference type="GeneID" id="8247976"/>
<feature type="region of interest" description="Disordered" evidence="4">
    <location>
        <begin position="1"/>
        <end position="188"/>
    </location>
</feature>
<evidence type="ECO:0000313" key="5">
    <source>
        <dbReference type="EMBL" id="ACO70586.1"/>
    </source>
</evidence>
<feature type="coiled-coil region" evidence="3">
    <location>
        <begin position="250"/>
        <end position="277"/>
    </location>
</feature>
<dbReference type="InParanoid" id="C1FJG1"/>
<dbReference type="InterPro" id="IPR007940">
    <property type="entry name" value="SH3BP5"/>
</dbReference>
<evidence type="ECO:0000256" key="4">
    <source>
        <dbReference type="SAM" id="MobiDB-lite"/>
    </source>
</evidence>
<dbReference type="STRING" id="296587.C1FJG1"/>
<dbReference type="AlphaFoldDB" id="C1FJG1"/>
<feature type="region of interest" description="Disordered" evidence="4">
    <location>
        <begin position="469"/>
        <end position="563"/>
    </location>
</feature>